<evidence type="ECO:0000256" key="5">
    <source>
        <dbReference type="SAM" id="Phobius"/>
    </source>
</evidence>
<feature type="domain" description="Inositolphosphotransferase Aur1/Ipt1" evidence="6">
    <location>
        <begin position="123"/>
        <end position="293"/>
    </location>
</feature>
<dbReference type="Proteomes" id="UP000637695">
    <property type="component" value="Unassembled WGS sequence"/>
</dbReference>
<feature type="transmembrane region" description="Helical" evidence="5">
    <location>
        <begin position="59"/>
        <end position="76"/>
    </location>
</feature>
<feature type="transmembrane region" description="Helical" evidence="5">
    <location>
        <begin position="228"/>
        <end position="249"/>
    </location>
</feature>
<proteinExistence type="predicted"/>
<comment type="caution">
    <text evidence="7">The sequence shown here is derived from an EMBL/GenBank/DDBJ whole genome shotgun (WGS) entry which is preliminary data.</text>
</comment>
<protein>
    <recommendedName>
        <fullName evidence="6">Inositolphosphotransferase Aur1/Ipt1 domain-containing protein</fullName>
    </recommendedName>
</protein>
<dbReference type="Pfam" id="PF14378">
    <property type="entry name" value="PAP2_3"/>
    <property type="match status" value="1"/>
</dbReference>
<evidence type="ECO:0000313" key="8">
    <source>
        <dbReference type="Proteomes" id="UP000637695"/>
    </source>
</evidence>
<accession>A0A917NG95</accession>
<name>A0A917NG95_9BACL</name>
<feature type="transmembrane region" description="Helical" evidence="5">
    <location>
        <begin position="181"/>
        <end position="208"/>
    </location>
</feature>
<keyword evidence="3 5" id="KW-1133">Transmembrane helix</keyword>
<dbReference type="AlphaFoldDB" id="A0A917NG95"/>
<feature type="transmembrane region" description="Helical" evidence="5">
    <location>
        <begin position="88"/>
        <end position="113"/>
    </location>
</feature>
<comment type="subcellular location">
    <subcellularLocation>
        <location evidence="1">Membrane</location>
        <topology evidence="1">Multi-pass membrane protein</topology>
    </subcellularLocation>
</comment>
<dbReference type="SUPFAM" id="SSF48317">
    <property type="entry name" value="Acid phosphatase/Vanadium-dependent haloperoxidase"/>
    <property type="match status" value="1"/>
</dbReference>
<keyword evidence="4 5" id="KW-0472">Membrane</keyword>
<reference evidence="7" key="2">
    <citation type="submission" date="2020-09" db="EMBL/GenBank/DDBJ databases">
        <authorList>
            <person name="Sun Q."/>
            <person name="Ohkuma M."/>
        </authorList>
    </citation>
    <scope>NUCLEOTIDE SEQUENCE</scope>
    <source>
        <strain evidence="7">JCM 18487</strain>
    </source>
</reference>
<keyword evidence="8" id="KW-1185">Reference proteome</keyword>
<dbReference type="InterPro" id="IPR036938">
    <property type="entry name" value="PAP2/HPO_sf"/>
</dbReference>
<feature type="transmembrane region" description="Helical" evidence="5">
    <location>
        <begin position="256"/>
        <end position="275"/>
    </location>
</feature>
<dbReference type="InterPro" id="IPR026841">
    <property type="entry name" value="Aur1/Ipt1"/>
</dbReference>
<evidence type="ECO:0000256" key="4">
    <source>
        <dbReference type="ARBA" id="ARBA00023136"/>
    </source>
</evidence>
<dbReference type="EMBL" id="BMOY01000004">
    <property type="protein sequence ID" value="GGI98054.1"/>
    <property type="molecule type" value="Genomic_DNA"/>
</dbReference>
<dbReference type="InterPro" id="IPR052185">
    <property type="entry name" value="IPC_Synthase-Related"/>
</dbReference>
<gene>
    <name evidence="7" type="ORF">GCM10010885_04600</name>
</gene>
<dbReference type="PANTHER" id="PTHR31310">
    <property type="match status" value="1"/>
</dbReference>
<reference evidence="7" key="1">
    <citation type="journal article" date="2014" name="Int. J. Syst. Evol. Microbiol.">
        <title>Complete genome sequence of Corynebacterium casei LMG S-19264T (=DSM 44701T), isolated from a smear-ripened cheese.</title>
        <authorList>
            <consortium name="US DOE Joint Genome Institute (JGI-PGF)"/>
            <person name="Walter F."/>
            <person name="Albersmeier A."/>
            <person name="Kalinowski J."/>
            <person name="Ruckert C."/>
        </authorList>
    </citation>
    <scope>NUCLEOTIDE SEQUENCE</scope>
    <source>
        <strain evidence="7">JCM 18487</strain>
    </source>
</reference>
<dbReference type="PANTHER" id="PTHR31310:SF7">
    <property type="entry name" value="PA-PHOSPHATASE RELATED-FAMILY PROTEIN DDB_G0268928"/>
    <property type="match status" value="1"/>
</dbReference>
<dbReference type="Gene3D" id="1.20.144.10">
    <property type="entry name" value="Phosphatidic acid phosphatase type 2/haloperoxidase"/>
    <property type="match status" value="1"/>
</dbReference>
<organism evidence="7 8">
    <name type="scientific">Alicyclobacillus cellulosilyticus</name>
    <dbReference type="NCBI Taxonomy" id="1003997"/>
    <lineage>
        <taxon>Bacteria</taxon>
        <taxon>Bacillati</taxon>
        <taxon>Bacillota</taxon>
        <taxon>Bacilli</taxon>
        <taxon>Bacillales</taxon>
        <taxon>Alicyclobacillaceae</taxon>
        <taxon>Alicyclobacillus</taxon>
    </lineage>
</organism>
<evidence type="ECO:0000256" key="2">
    <source>
        <dbReference type="ARBA" id="ARBA00022692"/>
    </source>
</evidence>
<evidence type="ECO:0000256" key="3">
    <source>
        <dbReference type="ARBA" id="ARBA00022989"/>
    </source>
</evidence>
<feature type="transmembrane region" description="Helical" evidence="5">
    <location>
        <begin position="281"/>
        <end position="299"/>
    </location>
</feature>
<dbReference type="RefSeq" id="WP_188880911.1">
    <property type="nucleotide sequence ID" value="NZ_BMOY01000004.1"/>
</dbReference>
<dbReference type="GO" id="GO:0016020">
    <property type="term" value="C:membrane"/>
    <property type="evidence" value="ECO:0007669"/>
    <property type="project" value="UniProtKB-SubCell"/>
</dbReference>
<evidence type="ECO:0000259" key="6">
    <source>
        <dbReference type="Pfam" id="PF14378"/>
    </source>
</evidence>
<keyword evidence="2 5" id="KW-0812">Transmembrane</keyword>
<evidence type="ECO:0000313" key="7">
    <source>
        <dbReference type="EMBL" id="GGI98054.1"/>
    </source>
</evidence>
<sequence>MWACTWYACELYELMGACALAAVAGVFFTHARLFAAITGMDGHPLWIAALAGVLRSPQAWVLVFAPLALAGAHLAARRSPRLRWRRAAYPLRALFSFSIVLLVYRCVNAYVAVFQPWDRDEVLAALDARLWLGHTPAQWLDGIVSPPLTWLMCGAYASWFVLVYATVWVMLQHSQQAAAEYVNTAVLAFYLGYLTYLLVPAIGPAYTLPFRHPLSGLVGLFTQGQARLARDCFPSLHTGLAVVMATSVWRYRRRWFPWYAALTAAIILSTMYLRFHYGIDVVAGAALGCVTAYIGPVLTRAWRQRQLLAAAARAWPRAGRVATVATTAVPGSNY</sequence>
<evidence type="ECO:0000256" key="1">
    <source>
        <dbReference type="ARBA" id="ARBA00004141"/>
    </source>
</evidence>
<feature type="transmembrane region" description="Helical" evidence="5">
    <location>
        <begin position="148"/>
        <end position="169"/>
    </location>
</feature>